<evidence type="ECO:0000313" key="1">
    <source>
        <dbReference type="EMBL" id="AEI70016.1"/>
    </source>
</evidence>
<reference evidence="2 3" key="8">
    <citation type="journal article" date="2010" name="J. Virol.">
        <title>Microarray analysis of Paramecium bursaria chlorella virus 1 transcription.</title>
        <authorList>
            <person name="Yanai-Balser G.M."/>
            <person name="Duncan G.A."/>
            <person name="Eudy J.D."/>
            <person name="Wang D."/>
            <person name="Li X."/>
            <person name="Agarkova I.V."/>
            <person name="Dunigan D.D."/>
            <person name="Van Etten J.L."/>
        </authorList>
    </citation>
    <scope>NUCLEOTIDE SEQUENCE [LARGE SCALE GENOMIC DNA]</scope>
</reference>
<organism evidence="2 3">
    <name type="scientific">Paramecium bursaria Chlorella virus 1</name>
    <name type="common">PBCV-1</name>
    <dbReference type="NCBI Taxonomy" id="10506"/>
    <lineage>
        <taxon>Viruses</taxon>
        <taxon>Varidnaviria</taxon>
        <taxon>Bamfordvirae</taxon>
        <taxon>Nucleocytoviricota</taxon>
        <taxon>Megaviricetes</taxon>
        <taxon>Algavirales</taxon>
        <taxon>Phycodnaviridae</taxon>
        <taxon>Chlorovirus</taxon>
        <taxon>Chlorovirus vanettense</taxon>
    </lineage>
</organism>
<evidence type="ECO:0000313" key="2">
    <source>
        <dbReference type="EMBL" id="AEI70155.1"/>
    </source>
</evidence>
<reference evidence="2 3" key="4">
    <citation type="journal article" date="1996" name="Virology">
        <title>Analysis of 76 kb of the chlorella virus PBCV-1 330-kb genome: map positions 182 to 258.</title>
        <authorList>
            <person name="Kutish G.F."/>
            <person name="Li Y."/>
            <person name="Lu Z."/>
            <person name="Furuta M."/>
            <person name="Rock D.L."/>
            <person name="Van Etten J.L."/>
        </authorList>
    </citation>
    <scope>NUCLEOTIDE SEQUENCE [LARGE SCALE GENOMIC DNA]</scope>
</reference>
<dbReference type="KEGG" id="vg:10971235"/>
<dbReference type="RefSeq" id="YP_004678871.1">
    <property type="nucleotide sequence ID" value="NC_000852.5"/>
</dbReference>
<reference evidence="2 3" key="7">
    <citation type="journal article" date="2000" name="Virology">
        <title>Characterization of a beta-1,3-glucanase encoded by chlorella virus PBCV-1.</title>
        <authorList>
            <person name="Sun L."/>
            <person name="Gurnon J.R."/>
            <person name="Adams B.J."/>
            <person name="Graves M.V."/>
            <person name="Van Etten J.L."/>
        </authorList>
    </citation>
    <scope>NUCLEOTIDE SEQUENCE [LARGE SCALE GENOMIC DNA]</scope>
</reference>
<reference evidence="2 3" key="5">
    <citation type="journal article" date="1997" name="Virology">
        <title>Analysis of 74 kb of DNA located at the right end of the 330-kb chlorella virus PBCV-1 genome.</title>
        <authorList>
            <person name="Li Y."/>
            <person name="Lu Z."/>
            <person name="Sun L."/>
            <person name="Ropp S."/>
            <person name="Kutish G.F."/>
            <person name="Rock D.L."/>
            <person name="Van Etten J.L."/>
        </authorList>
    </citation>
    <scope>NUCLEOTIDE SEQUENCE [LARGE SCALE GENOMIC DNA]</scope>
</reference>
<dbReference type="Proteomes" id="UP000000862">
    <property type="component" value="Segment"/>
</dbReference>
<gene>
    <name evidence="2" type="primary">A690fR</name>
    <name evidence="1" type="synonym">A002bL</name>
</gene>
<reference evidence="2 3" key="1">
    <citation type="journal article" date="1995" name="Virology">
        <title>Analysis of 45 kb of DNA located at the left end of the chlorella virus PBCV-1 genome.</title>
        <authorList>
            <person name="Lu Z."/>
            <person name="Li Y."/>
            <person name="Zhang Y."/>
            <person name="Kutish G.F."/>
            <person name="Rock D.L."/>
            <person name="Van Etten J.L."/>
        </authorList>
    </citation>
    <scope>NUCLEOTIDE SEQUENCE [LARGE SCALE GENOMIC DNA]</scope>
</reference>
<dbReference type="RefSeq" id="YP_004679010.1">
    <property type="nucleotide sequence ID" value="NC_000852.5"/>
</dbReference>
<proteinExistence type="predicted"/>
<keyword evidence="3" id="KW-1185">Reference proteome</keyword>
<dbReference type="GeneID" id="10971175"/>
<dbReference type="EMBL" id="JF411744">
    <property type="protein sequence ID" value="AEI70016.1"/>
    <property type="molecule type" value="Genomic_DNA"/>
</dbReference>
<reference evidence="2 3" key="6">
    <citation type="journal article" date="1999" name="Virology">
        <title>Chlorella virus PBCV-1 encodes a functional homospermidine synthase.</title>
        <authorList>
            <person name="Kaiser A."/>
            <person name="Vollmert M."/>
            <person name="Tholl D."/>
            <person name="Graves M.V."/>
            <person name="Gurnon J.R."/>
            <person name="Xing W."/>
            <person name="Lisec A.D."/>
            <person name="Nickerson K.W."/>
            <person name="Van Etten J.L."/>
        </authorList>
    </citation>
    <scope>NUCLEOTIDE SEQUENCE [LARGE SCALE GENOMIC DNA]</scope>
</reference>
<reference evidence="2 3" key="3">
    <citation type="journal article" date="1996" name="Virology">
        <title>Analysis of 94 kb of the chlorella virus PBCV-1 330-kb genome: map positions 88 to 182.</title>
        <authorList>
            <person name="Lu Z."/>
            <person name="Li Y."/>
            <person name="Que Q."/>
            <person name="Kutish G.F."/>
            <person name="Rock D.L."/>
            <person name="Van Etten J.L."/>
        </authorList>
    </citation>
    <scope>NUCLEOTIDE SEQUENCE [LARGE SCALE GENOMIC DNA]</scope>
</reference>
<organismHost>
    <name type="scientific">Chlorella</name>
    <dbReference type="NCBI Taxonomy" id="3071"/>
</organismHost>
<protein>
    <submittedName>
        <fullName evidence="2">Uncharacterized protein</fullName>
    </submittedName>
</protein>
<reference evidence="2 3" key="2">
    <citation type="journal article" date="1995" name="Virology">
        <title>Analysis of 43 kb of the Chlorella virus PBCV-1 330-kb genome: map positions 45 to 88.</title>
        <authorList>
            <person name="Li Y."/>
            <person name="Lu Z."/>
            <person name="Burbank D.E."/>
            <person name="Kutish G.F."/>
            <person name="Rock D.L."/>
            <person name="Van Etten J.L."/>
        </authorList>
    </citation>
    <scope>NUCLEOTIDE SEQUENCE [LARGE SCALE GENOMIC DNA]</scope>
</reference>
<dbReference type="GeneID" id="10971235"/>
<dbReference type="KEGG" id="vg:10971175"/>
<name>F8TU94_PBCV1</name>
<sequence length="53" mass="6037">MRAVRAVLNNVLINIPVVSLDFRIQPTTPFVDTRPETTKLLMFLLRISARVCP</sequence>
<reference evidence="2" key="9">
    <citation type="submission" date="2011-02" db="EMBL/GenBank/DDBJ databases">
        <title>Paramecium bursaria Chlorella virus 1 proteome reveals novel architectural and regulatory features of a giant virus.</title>
        <authorList>
            <person name="Dunigan D.D."/>
            <person name="Blanc G."/>
            <person name="Duncan G.A."/>
            <person name="Gurnon J.R."/>
            <person name="Jeanniard A."/>
            <person name="McClung O.W."/>
            <person name="Upton C."/>
            <person name="Van Etten J.L."/>
        </authorList>
    </citation>
    <scope>NUCLEOTIDE SEQUENCE</scope>
</reference>
<accession>F8TU94</accession>
<evidence type="ECO:0000313" key="3">
    <source>
        <dbReference type="Proteomes" id="UP000000862"/>
    </source>
</evidence>
<dbReference type="EMBL" id="JF411744">
    <property type="protein sequence ID" value="AEI70155.1"/>
    <property type="molecule type" value="Genomic_DNA"/>
</dbReference>